<proteinExistence type="predicted"/>
<dbReference type="AlphaFoldDB" id="A0A9E7GD35"/>
<feature type="non-terminal residue" evidence="1">
    <location>
        <position position="1"/>
    </location>
</feature>
<reference evidence="1" key="1">
    <citation type="submission" date="2022-05" db="EMBL/GenBank/DDBJ databases">
        <title>The Musa troglodytarum L. genome provides insights into the mechanism of non-climacteric behaviour and enrichment of carotenoids.</title>
        <authorList>
            <person name="Wang J."/>
        </authorList>
    </citation>
    <scope>NUCLEOTIDE SEQUENCE</scope>
    <source>
        <tissue evidence="1">Leaf</tissue>
    </source>
</reference>
<dbReference type="EMBL" id="CP097508">
    <property type="protein sequence ID" value="URE12460.1"/>
    <property type="molecule type" value="Genomic_DNA"/>
</dbReference>
<name>A0A9E7GD35_9LILI</name>
<evidence type="ECO:0000313" key="1">
    <source>
        <dbReference type="EMBL" id="URE12460.1"/>
    </source>
</evidence>
<organism evidence="1 2">
    <name type="scientific">Musa troglodytarum</name>
    <name type="common">fe'i banana</name>
    <dbReference type="NCBI Taxonomy" id="320322"/>
    <lineage>
        <taxon>Eukaryota</taxon>
        <taxon>Viridiplantae</taxon>
        <taxon>Streptophyta</taxon>
        <taxon>Embryophyta</taxon>
        <taxon>Tracheophyta</taxon>
        <taxon>Spermatophyta</taxon>
        <taxon>Magnoliopsida</taxon>
        <taxon>Liliopsida</taxon>
        <taxon>Zingiberales</taxon>
        <taxon>Musaceae</taxon>
        <taxon>Musa</taxon>
    </lineage>
</organism>
<protein>
    <submittedName>
        <fullName evidence="1">Uncharacterized protein</fullName>
    </submittedName>
</protein>
<keyword evidence="2" id="KW-1185">Reference proteome</keyword>
<dbReference type="Proteomes" id="UP001055439">
    <property type="component" value="Chromosome 6"/>
</dbReference>
<accession>A0A9E7GD35</accession>
<dbReference type="OrthoDB" id="10527619at2759"/>
<sequence>APSLESGAGRGRRNLASAPFWNPKHIASALTTNPNMKMPSRILRDKVKMEVAKPWNAINWACCTVSVYHVASSERCILMVGAKIPYNTRLLALVGSVVQRHSLSSYFSMPPHIAGLLSFRLISFLNHSLEDLAWKCL</sequence>
<gene>
    <name evidence="1" type="ORF">MUK42_32778</name>
</gene>
<evidence type="ECO:0000313" key="2">
    <source>
        <dbReference type="Proteomes" id="UP001055439"/>
    </source>
</evidence>